<protein>
    <recommendedName>
        <fullName evidence="4">Integral membrane protein</fullName>
    </recommendedName>
</protein>
<evidence type="ECO:0008006" key="4">
    <source>
        <dbReference type="Google" id="ProtNLM"/>
    </source>
</evidence>
<keyword evidence="1" id="KW-0812">Transmembrane</keyword>
<dbReference type="EMBL" id="BAABIM010000004">
    <property type="protein sequence ID" value="GAA4694291.1"/>
    <property type="molecule type" value="Genomic_DNA"/>
</dbReference>
<keyword evidence="3" id="KW-1185">Reference proteome</keyword>
<sequence length="165" mass="17126">MSSSEAAPAAPAPGVDRAPDGRPASIGRVIWLVRGLVAAGAVVTVLVVVFWDQLVAAWSAGHPPGSAIQQPVFVPVVIVSYLTIGGLLLTLLPFLRGGHDWARWSLVATIGLIVLATVGGLRTSPPTVFVLCGAVSLVYNAVILFSLLRPDTHRFLRGTGSSTAV</sequence>
<reference evidence="3" key="1">
    <citation type="journal article" date="2019" name="Int. J. Syst. Evol. Microbiol.">
        <title>The Global Catalogue of Microorganisms (GCM) 10K type strain sequencing project: providing services to taxonomists for standard genome sequencing and annotation.</title>
        <authorList>
            <consortium name="The Broad Institute Genomics Platform"/>
            <consortium name="The Broad Institute Genome Sequencing Center for Infectious Disease"/>
            <person name="Wu L."/>
            <person name="Ma J."/>
        </authorList>
    </citation>
    <scope>NUCLEOTIDE SEQUENCE [LARGE SCALE GENOMIC DNA]</scope>
    <source>
        <strain evidence="3">JCM 18127</strain>
    </source>
</reference>
<feature type="transmembrane region" description="Helical" evidence="1">
    <location>
        <begin position="71"/>
        <end position="92"/>
    </location>
</feature>
<evidence type="ECO:0000313" key="3">
    <source>
        <dbReference type="Proteomes" id="UP001500621"/>
    </source>
</evidence>
<keyword evidence="1" id="KW-1133">Transmembrane helix</keyword>
<dbReference type="Proteomes" id="UP001500621">
    <property type="component" value="Unassembled WGS sequence"/>
</dbReference>
<evidence type="ECO:0000256" key="1">
    <source>
        <dbReference type="SAM" id="Phobius"/>
    </source>
</evidence>
<dbReference type="RefSeq" id="WP_345268396.1">
    <property type="nucleotide sequence ID" value="NZ_BAABIM010000004.1"/>
</dbReference>
<accession>A0ABP8WV15</accession>
<name>A0ABP8WV15_9ACTN</name>
<feature type="transmembrane region" description="Helical" evidence="1">
    <location>
        <begin position="128"/>
        <end position="148"/>
    </location>
</feature>
<proteinExistence type="predicted"/>
<gene>
    <name evidence="2" type="ORF">GCM10023226_35580</name>
</gene>
<keyword evidence="1" id="KW-0472">Membrane</keyword>
<feature type="transmembrane region" description="Helical" evidence="1">
    <location>
        <begin position="31"/>
        <end position="51"/>
    </location>
</feature>
<comment type="caution">
    <text evidence="2">The sequence shown here is derived from an EMBL/GenBank/DDBJ whole genome shotgun (WGS) entry which is preliminary data.</text>
</comment>
<organism evidence="2 3">
    <name type="scientific">Nocardioides nanhaiensis</name>
    <dbReference type="NCBI Taxonomy" id="1476871"/>
    <lineage>
        <taxon>Bacteria</taxon>
        <taxon>Bacillati</taxon>
        <taxon>Actinomycetota</taxon>
        <taxon>Actinomycetes</taxon>
        <taxon>Propionibacteriales</taxon>
        <taxon>Nocardioidaceae</taxon>
        <taxon>Nocardioides</taxon>
    </lineage>
</organism>
<evidence type="ECO:0000313" key="2">
    <source>
        <dbReference type="EMBL" id="GAA4694291.1"/>
    </source>
</evidence>
<feature type="transmembrane region" description="Helical" evidence="1">
    <location>
        <begin position="104"/>
        <end position="122"/>
    </location>
</feature>